<protein>
    <recommendedName>
        <fullName evidence="4">CGG triplet repeat binding protein 1</fullName>
    </recommendedName>
</protein>
<dbReference type="Proteomes" id="UP001488838">
    <property type="component" value="Unassembled WGS sequence"/>
</dbReference>
<dbReference type="GO" id="GO:0003690">
    <property type="term" value="F:double-stranded DNA binding"/>
    <property type="evidence" value="ECO:0007669"/>
    <property type="project" value="InterPro"/>
</dbReference>
<dbReference type="AlphaFoldDB" id="A0AAW0J909"/>
<dbReference type="GO" id="GO:0005634">
    <property type="term" value="C:nucleus"/>
    <property type="evidence" value="ECO:0007669"/>
    <property type="project" value="InterPro"/>
</dbReference>
<dbReference type="PANTHER" id="PTHR32344">
    <property type="entry name" value="U1-TYPE DOMAIN-CONTAINING PROTEIN"/>
    <property type="match status" value="1"/>
</dbReference>
<proteinExistence type="predicted"/>
<dbReference type="PANTHER" id="PTHR32344:SF1">
    <property type="entry name" value="U1-TYPE DOMAIN-CONTAINING PROTEIN"/>
    <property type="match status" value="1"/>
</dbReference>
<evidence type="ECO:0000256" key="1">
    <source>
        <dbReference type="SAM" id="MobiDB-lite"/>
    </source>
</evidence>
<organism evidence="2 3">
    <name type="scientific">Myodes glareolus</name>
    <name type="common">Bank vole</name>
    <name type="synonym">Clethrionomys glareolus</name>
    <dbReference type="NCBI Taxonomy" id="447135"/>
    <lineage>
        <taxon>Eukaryota</taxon>
        <taxon>Metazoa</taxon>
        <taxon>Chordata</taxon>
        <taxon>Craniata</taxon>
        <taxon>Vertebrata</taxon>
        <taxon>Euteleostomi</taxon>
        <taxon>Mammalia</taxon>
        <taxon>Eutheria</taxon>
        <taxon>Euarchontoglires</taxon>
        <taxon>Glires</taxon>
        <taxon>Rodentia</taxon>
        <taxon>Myomorpha</taxon>
        <taxon>Muroidea</taxon>
        <taxon>Cricetidae</taxon>
        <taxon>Arvicolinae</taxon>
        <taxon>Myodes</taxon>
    </lineage>
</organism>
<keyword evidence="3" id="KW-1185">Reference proteome</keyword>
<evidence type="ECO:0008006" key="4">
    <source>
        <dbReference type="Google" id="ProtNLM"/>
    </source>
</evidence>
<gene>
    <name evidence="2" type="ORF">U0070_007681</name>
</gene>
<comment type="caution">
    <text evidence="2">The sequence shown here is derived from an EMBL/GenBank/DDBJ whole genome shotgun (WGS) entry which is preliminary data.</text>
</comment>
<accession>A0AAW0J909</accession>
<name>A0AAW0J909_MYOGA</name>
<evidence type="ECO:0000313" key="2">
    <source>
        <dbReference type="EMBL" id="KAK7823339.1"/>
    </source>
</evidence>
<evidence type="ECO:0000313" key="3">
    <source>
        <dbReference type="Proteomes" id="UP001488838"/>
    </source>
</evidence>
<dbReference type="GO" id="GO:0006357">
    <property type="term" value="P:regulation of transcription by RNA polymerase II"/>
    <property type="evidence" value="ECO:0007669"/>
    <property type="project" value="InterPro"/>
</dbReference>
<feature type="compositionally biased region" description="Gly residues" evidence="1">
    <location>
        <begin position="51"/>
        <end position="79"/>
    </location>
</feature>
<reference evidence="2 3" key="1">
    <citation type="journal article" date="2023" name="bioRxiv">
        <title>Conserved and derived expression patterns and positive selection on dental genes reveal complex evolutionary context of ever-growing rodent molars.</title>
        <authorList>
            <person name="Calamari Z.T."/>
            <person name="Song A."/>
            <person name="Cohen E."/>
            <person name="Akter M."/>
            <person name="Roy R.D."/>
            <person name="Hallikas O."/>
            <person name="Christensen M.M."/>
            <person name="Li P."/>
            <person name="Marangoni P."/>
            <person name="Jernvall J."/>
            <person name="Klein O.D."/>
        </authorList>
    </citation>
    <scope>NUCLEOTIDE SEQUENCE [LARGE SCALE GENOMIC DNA]</scope>
    <source>
        <strain evidence="2">V071</strain>
    </source>
</reference>
<feature type="region of interest" description="Disordered" evidence="1">
    <location>
        <begin position="47"/>
        <end position="79"/>
    </location>
</feature>
<dbReference type="EMBL" id="JBBHLL010000053">
    <property type="protein sequence ID" value="KAK7823339.1"/>
    <property type="molecule type" value="Genomic_DNA"/>
</dbReference>
<sequence length="352" mass="37516">RRPPIIGIPALHPYWFSEPSVCQAGHLLVAAARRLLSTAYELCHRARPRTGRGGGHGGRGGVRSGGGGGSSSSSGGGGGRNGTSFIPLLCLSLLLCSFPPRARALPLTAAGSYGPEELGRRKVGLAVGAGGGPGPWAREREPGAGPAAAGGAAAWAAARRPLPGDSHRVGCRLRGPSDEEPYSVKMERFVVTAPPARNRSKTALYVTPLDRVTEFGGELHEDGGKLFCTSCNVVLNHVRKSAISDHLKSKTHTKRKAEFEEQNVRKKQRPLTASLQCNSTAQTEKVSVIQDFVKMCLEANIPLEKADHPAVRAFLSRHVKNGGSIPKSDQLRRAYLPDGYENENQLLNSQDC</sequence>
<feature type="non-terminal residue" evidence="2">
    <location>
        <position position="1"/>
    </location>
</feature>
<dbReference type="InterPro" id="IPR033375">
    <property type="entry name" value="Cggbp1"/>
</dbReference>